<dbReference type="EMBL" id="SSTE01022567">
    <property type="protein sequence ID" value="KAA0031866.1"/>
    <property type="molecule type" value="Genomic_DNA"/>
</dbReference>
<dbReference type="Proteomes" id="UP000321947">
    <property type="component" value="Unassembled WGS sequence"/>
</dbReference>
<dbReference type="Proteomes" id="UP000321393">
    <property type="component" value="Unassembled WGS sequence"/>
</dbReference>
<organism evidence="2 4">
    <name type="scientific">Cucumis melo var. makuwa</name>
    <name type="common">Oriental melon</name>
    <dbReference type="NCBI Taxonomy" id="1194695"/>
    <lineage>
        <taxon>Eukaryota</taxon>
        <taxon>Viridiplantae</taxon>
        <taxon>Streptophyta</taxon>
        <taxon>Embryophyta</taxon>
        <taxon>Tracheophyta</taxon>
        <taxon>Spermatophyta</taxon>
        <taxon>Magnoliopsida</taxon>
        <taxon>eudicotyledons</taxon>
        <taxon>Gunneridae</taxon>
        <taxon>Pentapetalae</taxon>
        <taxon>rosids</taxon>
        <taxon>fabids</taxon>
        <taxon>Cucurbitales</taxon>
        <taxon>Cucurbitaceae</taxon>
        <taxon>Benincaseae</taxon>
        <taxon>Cucumis</taxon>
    </lineage>
</organism>
<evidence type="ECO:0000313" key="4">
    <source>
        <dbReference type="Proteomes" id="UP000321947"/>
    </source>
</evidence>
<reference evidence="3 4" key="1">
    <citation type="submission" date="2019-08" db="EMBL/GenBank/DDBJ databases">
        <title>Draft genome sequences of two oriental melons (Cucumis melo L. var makuwa).</title>
        <authorList>
            <person name="Kwon S.-Y."/>
        </authorList>
    </citation>
    <scope>NUCLEOTIDE SEQUENCE [LARGE SCALE GENOMIC DNA]</scope>
    <source>
        <strain evidence="4">cv. Chang Bougi</strain>
        <strain evidence="3">cv. SW 3</strain>
        <tissue evidence="2">Leaf</tissue>
    </source>
</reference>
<gene>
    <name evidence="2" type="ORF">E5676_scaffold994G00290</name>
    <name evidence="1" type="ORF">E6C27_scaffold712G00020</name>
</gene>
<evidence type="ECO:0000313" key="2">
    <source>
        <dbReference type="EMBL" id="TYK09524.1"/>
    </source>
</evidence>
<protein>
    <submittedName>
        <fullName evidence="2">Uncharacterized protein</fullName>
    </submittedName>
</protein>
<evidence type="ECO:0000313" key="1">
    <source>
        <dbReference type="EMBL" id="KAA0031866.1"/>
    </source>
</evidence>
<sequence length="80" mass="8910">MLEVGESMKGHLRLTVEKLDREEGKGLGLPIPIEPHKGKGAVERFHIAELKSNTSLRDRSISPPLIPAAFHSIYTLFLVH</sequence>
<proteinExistence type="predicted"/>
<evidence type="ECO:0000313" key="3">
    <source>
        <dbReference type="Proteomes" id="UP000321393"/>
    </source>
</evidence>
<accession>A0A5D3CE99</accession>
<dbReference type="EMBL" id="SSTD01011571">
    <property type="protein sequence ID" value="TYK09524.1"/>
    <property type="molecule type" value="Genomic_DNA"/>
</dbReference>
<comment type="caution">
    <text evidence="2">The sequence shown here is derived from an EMBL/GenBank/DDBJ whole genome shotgun (WGS) entry which is preliminary data.</text>
</comment>
<dbReference type="AlphaFoldDB" id="A0A5D3CE99"/>
<name>A0A5D3CE99_CUCMM</name>
<dbReference type="OrthoDB" id="10554766at2759"/>